<dbReference type="GO" id="GO:0006397">
    <property type="term" value="P:mRNA processing"/>
    <property type="evidence" value="ECO:0007669"/>
    <property type="project" value="UniProtKB-KW"/>
</dbReference>
<dbReference type="Pfam" id="PF18803">
    <property type="entry name" value="CxC2"/>
    <property type="match status" value="1"/>
</dbReference>
<dbReference type="Pfam" id="PF18758">
    <property type="entry name" value="KDZ"/>
    <property type="match status" value="1"/>
</dbReference>
<keyword evidence="1" id="KW-0507">mRNA processing</keyword>
<dbReference type="CDD" id="cd19757">
    <property type="entry name" value="Bbox1"/>
    <property type="match status" value="1"/>
</dbReference>
<evidence type="ECO:0000313" key="5">
    <source>
        <dbReference type="EMBL" id="CAK5283698.1"/>
    </source>
</evidence>
<keyword evidence="2" id="KW-0862">Zinc</keyword>
<comment type="caution">
    <text evidence="5">The sequence shown here is derived from an EMBL/GenBank/DDBJ whole genome shotgun (WGS) entry which is preliminary data.</text>
</comment>
<organism evidence="5 6">
    <name type="scientific">Mycena citricolor</name>
    <dbReference type="NCBI Taxonomy" id="2018698"/>
    <lineage>
        <taxon>Eukaryota</taxon>
        <taxon>Fungi</taxon>
        <taxon>Dikarya</taxon>
        <taxon>Basidiomycota</taxon>
        <taxon>Agaricomycotina</taxon>
        <taxon>Agaricomycetes</taxon>
        <taxon>Agaricomycetidae</taxon>
        <taxon>Agaricales</taxon>
        <taxon>Marasmiineae</taxon>
        <taxon>Mycenaceae</taxon>
        <taxon>Mycena</taxon>
    </lineage>
</organism>
<name>A0AAD2HZW2_9AGAR</name>
<dbReference type="PANTHER" id="PTHR15503">
    <property type="entry name" value="LDOC1 RELATED"/>
    <property type="match status" value="1"/>
</dbReference>
<dbReference type="PROSITE" id="PS50158">
    <property type="entry name" value="ZF_CCHC"/>
    <property type="match status" value="1"/>
</dbReference>
<evidence type="ECO:0000313" key="6">
    <source>
        <dbReference type="Proteomes" id="UP001295794"/>
    </source>
</evidence>
<feature type="non-terminal residue" evidence="5">
    <location>
        <position position="1"/>
    </location>
</feature>
<evidence type="ECO:0000256" key="1">
    <source>
        <dbReference type="ARBA" id="ARBA00022664"/>
    </source>
</evidence>
<keyword evidence="6" id="KW-1185">Reference proteome</keyword>
<dbReference type="InterPro" id="IPR036875">
    <property type="entry name" value="Znf_CCHC_sf"/>
</dbReference>
<feature type="region of interest" description="Disordered" evidence="3">
    <location>
        <begin position="941"/>
        <end position="1008"/>
    </location>
</feature>
<dbReference type="InterPro" id="IPR032567">
    <property type="entry name" value="RTL1-rel"/>
</dbReference>
<dbReference type="InterPro" id="IPR001878">
    <property type="entry name" value="Znf_CCHC"/>
</dbReference>
<dbReference type="EMBL" id="CAVNYO010000472">
    <property type="protein sequence ID" value="CAK5283698.1"/>
    <property type="molecule type" value="Genomic_DNA"/>
</dbReference>
<feature type="region of interest" description="Disordered" evidence="3">
    <location>
        <begin position="1217"/>
        <end position="1250"/>
    </location>
</feature>
<evidence type="ECO:0000256" key="2">
    <source>
        <dbReference type="PROSITE-ProRule" id="PRU00047"/>
    </source>
</evidence>
<proteinExistence type="predicted"/>
<dbReference type="Proteomes" id="UP001295794">
    <property type="component" value="Unassembled WGS sequence"/>
</dbReference>
<protein>
    <recommendedName>
        <fullName evidence="4">CCHC-type domain-containing protein</fullName>
    </recommendedName>
</protein>
<accession>A0AAD2HZW2</accession>
<dbReference type="Pfam" id="PF00098">
    <property type="entry name" value="zf-CCHC"/>
    <property type="match status" value="1"/>
</dbReference>
<reference evidence="5" key="1">
    <citation type="submission" date="2023-11" db="EMBL/GenBank/DDBJ databases">
        <authorList>
            <person name="De Vega J J."/>
            <person name="De Vega J J."/>
        </authorList>
    </citation>
    <scope>NUCLEOTIDE SEQUENCE</scope>
</reference>
<dbReference type="InterPro" id="IPR041457">
    <property type="entry name" value="CxC2_KDZ-assoc"/>
</dbReference>
<keyword evidence="2" id="KW-0479">Metal-binding</keyword>
<evidence type="ECO:0000256" key="3">
    <source>
        <dbReference type="SAM" id="MobiDB-lite"/>
    </source>
</evidence>
<dbReference type="PANTHER" id="PTHR15503:SF22">
    <property type="entry name" value="TRANSPOSON TY3-I GAG POLYPROTEIN"/>
    <property type="match status" value="1"/>
</dbReference>
<dbReference type="GO" id="GO:0003676">
    <property type="term" value="F:nucleic acid binding"/>
    <property type="evidence" value="ECO:0007669"/>
    <property type="project" value="InterPro"/>
</dbReference>
<dbReference type="SMART" id="SM00343">
    <property type="entry name" value="ZnF_C2HC"/>
    <property type="match status" value="1"/>
</dbReference>
<dbReference type="Gene3D" id="4.10.60.10">
    <property type="entry name" value="Zinc finger, CCHC-type"/>
    <property type="match status" value="1"/>
</dbReference>
<dbReference type="GO" id="GO:0008270">
    <property type="term" value="F:zinc ion binding"/>
    <property type="evidence" value="ECO:0007669"/>
    <property type="project" value="UniProtKB-KW"/>
</dbReference>
<dbReference type="SUPFAM" id="SSF57756">
    <property type="entry name" value="Retrovirus zinc finger-like domains"/>
    <property type="match status" value="1"/>
</dbReference>
<evidence type="ECO:0000259" key="4">
    <source>
        <dbReference type="PROSITE" id="PS50158"/>
    </source>
</evidence>
<feature type="domain" description="CCHC-type" evidence="4">
    <location>
        <begin position="1267"/>
        <end position="1282"/>
    </location>
</feature>
<sequence>TAFCYYTTASQPSPVMGRRATNFDVSIGIDGEDNVHDLPVEMSDRQILVANDGRSLRWTHQNVTYKKRQIRLNPEDLSDSLAQWVPAAAPLELSQELEETLEMVDGTRKRRYYQSSDDPMADFRQEAEIYLAEMLRSAGLGEAIEVTLMCVGCNCVLSTDAGSIWRCNDCGESLSCRSCCLKRHAASPLHQIEAWSGLFWDHTSLQDMGLVYQLGYHGSSCPFPDPHLRTMTILDINGIHHLSYQRCNYDPTSTDPDTCATFRCLDWFRAATVIGCMNGQDFVRTLEEMTHAMAGTGMVEVPGRYKSFLQMSRKYAHLLRAKRAGRGHDVTGLKGTTEGECAVRCWACPIEGRNLPEGWRNVDPQQAYLYRLTLAIDANFKLKNLIRANERDDPPLGPGWGSWVEPKKYQEHLRGYVNEKDISSCIGFAALAQKDNKNTVGLRVSGIGGCVCARHESVRPNGLGDLQKGERYANMDYIVMSSLRGFSGKQLVFSYDIACQWGANLLARVEQLPPELQLDLQKFWVRYGLPVWHATAHESACTNRFSLSFIPGMGKTDGEGIERLWAELNAFAYHTKTMGLGHRADTLDDKINYHNFTKNLGQADALLRKLMIAEAERAKQVDSFREVDHTVKETTRKIWQDPITAFELDPVNAATPYMTFVAAGPTETEVAVQLKEKEQAELAAGLAPLHGTSATAFLTAGLQLEEWQRRIMSTLSGIIKITPHVENKVQDYRMSWLSKLRPYRSLQAIYMPAAVRALEAVEAGRSDSDNAVAVKAKNIPLFLPSALAQEERDTGCLRGVVSMEARLRETQCEDSLRALRKHLHAKRHMWFWRLKDDNGQRAGTRANSLAKQLAGRIDAVARKYRAAWQALVALKGTSHATHFKELQEQDIILDDMDEPDCKGNCHNLTLFSSYHRRSYLILARLILSRITASDAHESTISYRFPSSSGSPSPPPIIPSSPDLAHQNQPGPSNPYLALPPPEDEFPDLGELPSEQPPSPPPTAPAPVMSGHHRITLAANPPYFDGDKSKYLGFVDACTTYIGAYRSEFSLDETKILFVLSYLRNESGTSCAASRWAMNWKQHNFEGFQGLKAGVTATSFLEELQRAFGDSNAEQVAAARLMALRQGRRSFADYISDFEMLAADAGYNVVTSTDSKGEYKKGEQDNILIEFLERGLSSEIASRLYNTGVPLPKAYGAFKNWCVNIEANALRNQLRKASYTHSTPRPPPQFRPQAAPAAPTPAPTRPAANEPVPMEIDCTHARGRNIICYNCQQPGHIARNCPEPRKKRTFFNRATMLEEIENGDKDNEFLKEIAEKLREKGF</sequence>
<dbReference type="InterPro" id="IPR040521">
    <property type="entry name" value="KDZ"/>
</dbReference>
<gene>
    <name evidence="5" type="ORF">MYCIT1_LOCUS36434</name>
</gene>
<feature type="compositionally biased region" description="Pro residues" evidence="3">
    <location>
        <begin position="994"/>
        <end position="1004"/>
    </location>
</feature>
<keyword evidence="2" id="KW-0863">Zinc-finger</keyword>